<protein>
    <submittedName>
        <fullName evidence="5">Retrovirus-related pol polyprotein from transposon TNT 1-94</fullName>
    </submittedName>
</protein>
<feature type="coiled-coil region" evidence="1">
    <location>
        <begin position="553"/>
        <end position="587"/>
    </location>
</feature>
<evidence type="ECO:0000259" key="3">
    <source>
        <dbReference type="Pfam" id="PF13976"/>
    </source>
</evidence>
<keyword evidence="1" id="KW-0175">Coiled coil</keyword>
<keyword evidence="6" id="KW-1185">Reference proteome</keyword>
<feature type="domain" description="GAG-pre-integrase" evidence="3">
    <location>
        <begin position="1033"/>
        <end position="1083"/>
    </location>
</feature>
<sequence length="1083" mass="121939">MLEKHLYDSWKSIIELYMMNRPQGRMILASVEKGPLVWTTITVDGVTIPKEYTELTPAKTIQADCDIKAINIILQGLPTKIYALVSQHRVAKDIWEKIRLLKQGTSLTKQEQEYKVLLVQAQASGQILHEEELAFLADPGIPEAQATQTVITHNAAYQADDLDAYDSDCDELNTAKVALMANLSHYGSDALAEVHNHDNVNNNMINQAVQVMPSSEQSNVVNHSETEITSDSNIIPYSQYVIESQQAAVQKNSNSSAQQDALILSVIKQLKTQVANCTKVNLKNKSVNDTLTAELERYKEQVKVLNEGQNVDIKSKNNISDSCTQSVEIDHLKQTLSEHLKEKESLMQMVTLLKNDFKKEESRNIDREIALEKRIKQLDNIVFKRDQSAQTVHMLTKPQFFYDHTTKQALETLLLAEESRSKMLLRQKDPIMLEKKVNTTPVDYAALNQLYKDFETCFVPQTELSAEQAFWSQNSVNSPEPILSSRPTIVEVPKELPKVSMVNTSLKKLKHHLAGFDMVFKERTTVTAITEGSWGDNSVSNQSAPSFDQLFELNELKAQSQEKDTVIKKLKERIKSLSGKMNKDKIKKDLEEIETINIELDHRVSKLIAENEHLKQTYKQLYDSIKPARIRSKEQCDGLINQVNLKSVEIYDLNARLQEKVLVITALKDELRKLKGKALVDNAVMKHTIDPEMLKNDVEPITPKLLNNRTAHSAYIKHTQEEATVLRDLVEHVKANYPLDHPLESACRYTKRIQDLLTNISKTCPSINNSGEKLVVVTPKNKAKGVKPSTSASGSQPSGNTKKDKIQQTPSSTQKNKHSKLNANSELKCVKCNGCMLSDNHDLPLTRITTTTEVSLRKPTALNNETPKPVVILVYSRKPRKSKTNVSISKSKVLKSVSANKKEPSQTWGSIVSNVPYSSLDECRSSKVFSSILDSGCSKHMTGDHSQLTNFVNKFLGTFQFGNDHVAKILGYGDYQIGNVTISRVYYIEGLGHNLFSVGQLCDSNFEVAFRQHTYFIRNLEGVDLFTGSQGNNLYTLSLGDMMESSLICLLSKALKTKSWLWHQRLSHLNFDAINHLARHGLV</sequence>
<evidence type="ECO:0000259" key="4">
    <source>
        <dbReference type="Pfam" id="PF22936"/>
    </source>
</evidence>
<dbReference type="EMBL" id="BQNB010017573">
    <property type="protein sequence ID" value="GJT64737.1"/>
    <property type="molecule type" value="Genomic_DNA"/>
</dbReference>
<dbReference type="Pfam" id="PF22936">
    <property type="entry name" value="Pol_BBD"/>
    <property type="match status" value="1"/>
</dbReference>
<dbReference type="InterPro" id="IPR054722">
    <property type="entry name" value="PolX-like_BBD"/>
</dbReference>
<evidence type="ECO:0000256" key="2">
    <source>
        <dbReference type="SAM" id="MobiDB-lite"/>
    </source>
</evidence>
<dbReference type="Pfam" id="PF13976">
    <property type="entry name" value="gag_pre-integrs"/>
    <property type="match status" value="1"/>
</dbReference>
<organism evidence="5 6">
    <name type="scientific">Tanacetum coccineum</name>
    <dbReference type="NCBI Taxonomy" id="301880"/>
    <lineage>
        <taxon>Eukaryota</taxon>
        <taxon>Viridiplantae</taxon>
        <taxon>Streptophyta</taxon>
        <taxon>Embryophyta</taxon>
        <taxon>Tracheophyta</taxon>
        <taxon>Spermatophyta</taxon>
        <taxon>Magnoliopsida</taxon>
        <taxon>eudicotyledons</taxon>
        <taxon>Gunneridae</taxon>
        <taxon>Pentapetalae</taxon>
        <taxon>asterids</taxon>
        <taxon>campanulids</taxon>
        <taxon>Asterales</taxon>
        <taxon>Asteraceae</taxon>
        <taxon>Asteroideae</taxon>
        <taxon>Anthemideae</taxon>
        <taxon>Anthemidinae</taxon>
        <taxon>Tanacetum</taxon>
    </lineage>
</organism>
<reference evidence="5" key="2">
    <citation type="submission" date="2022-01" db="EMBL/GenBank/DDBJ databases">
        <authorList>
            <person name="Yamashiro T."/>
            <person name="Shiraishi A."/>
            <person name="Satake H."/>
            <person name="Nakayama K."/>
        </authorList>
    </citation>
    <scope>NUCLEOTIDE SEQUENCE</scope>
</reference>
<dbReference type="Proteomes" id="UP001151760">
    <property type="component" value="Unassembled WGS sequence"/>
</dbReference>
<gene>
    <name evidence="5" type="ORF">Tco_1016217</name>
</gene>
<dbReference type="InterPro" id="IPR025724">
    <property type="entry name" value="GAG-pre-integrase_dom"/>
</dbReference>
<feature type="region of interest" description="Disordered" evidence="2">
    <location>
        <begin position="778"/>
        <end position="820"/>
    </location>
</feature>
<name>A0ABQ5FPW6_9ASTR</name>
<comment type="caution">
    <text evidence="5">The sequence shown here is derived from an EMBL/GenBank/DDBJ whole genome shotgun (WGS) entry which is preliminary data.</text>
</comment>
<feature type="compositionally biased region" description="Polar residues" evidence="2">
    <location>
        <begin position="788"/>
        <end position="800"/>
    </location>
</feature>
<evidence type="ECO:0000313" key="6">
    <source>
        <dbReference type="Proteomes" id="UP001151760"/>
    </source>
</evidence>
<accession>A0ABQ5FPW6</accession>
<proteinExistence type="predicted"/>
<evidence type="ECO:0000313" key="5">
    <source>
        <dbReference type="EMBL" id="GJT64737.1"/>
    </source>
</evidence>
<feature type="coiled-coil region" evidence="1">
    <location>
        <begin position="288"/>
        <end position="349"/>
    </location>
</feature>
<evidence type="ECO:0000256" key="1">
    <source>
        <dbReference type="SAM" id="Coils"/>
    </source>
</evidence>
<reference evidence="5" key="1">
    <citation type="journal article" date="2022" name="Int. J. Mol. Sci.">
        <title>Draft Genome of Tanacetum Coccineum: Genomic Comparison of Closely Related Tanacetum-Family Plants.</title>
        <authorList>
            <person name="Yamashiro T."/>
            <person name="Shiraishi A."/>
            <person name="Nakayama K."/>
            <person name="Satake H."/>
        </authorList>
    </citation>
    <scope>NUCLEOTIDE SEQUENCE</scope>
</reference>
<feature type="domain" description="Retrovirus-related Pol polyprotein from transposon TNT 1-94-like beta-barrel" evidence="4">
    <location>
        <begin position="932"/>
        <end position="1005"/>
    </location>
</feature>